<evidence type="ECO:0000256" key="1">
    <source>
        <dbReference type="ARBA" id="ARBA00004141"/>
    </source>
</evidence>
<evidence type="ECO:0008006" key="11">
    <source>
        <dbReference type="Google" id="ProtNLM"/>
    </source>
</evidence>
<evidence type="ECO:0000313" key="10">
    <source>
        <dbReference type="Proteomes" id="UP000435112"/>
    </source>
</evidence>
<dbReference type="SUPFAM" id="SSF52540">
    <property type="entry name" value="P-loop containing nucleoside triphosphate hydrolases"/>
    <property type="match status" value="1"/>
</dbReference>
<feature type="transmembrane region" description="Helical" evidence="6">
    <location>
        <begin position="381"/>
        <end position="400"/>
    </location>
</feature>
<protein>
    <recommendedName>
        <fullName evidence="11">ABC-2 type transporter domain-containing protein</fullName>
    </recommendedName>
</protein>
<evidence type="ECO:0000259" key="8">
    <source>
        <dbReference type="Pfam" id="PF06422"/>
    </source>
</evidence>
<keyword evidence="5 6" id="KW-0472">Membrane</keyword>
<evidence type="ECO:0000256" key="4">
    <source>
        <dbReference type="ARBA" id="ARBA00022989"/>
    </source>
</evidence>
<evidence type="ECO:0000259" key="7">
    <source>
        <dbReference type="Pfam" id="PF01061"/>
    </source>
</evidence>
<evidence type="ECO:0000256" key="6">
    <source>
        <dbReference type="SAM" id="Phobius"/>
    </source>
</evidence>
<dbReference type="AlphaFoldDB" id="A0A6A3K0H1"/>
<gene>
    <name evidence="9" type="ORF">PR002_g18014</name>
</gene>
<dbReference type="GO" id="GO:0140359">
    <property type="term" value="F:ABC-type transporter activity"/>
    <property type="evidence" value="ECO:0007669"/>
    <property type="project" value="InterPro"/>
</dbReference>
<evidence type="ECO:0000256" key="5">
    <source>
        <dbReference type="ARBA" id="ARBA00023136"/>
    </source>
</evidence>
<evidence type="ECO:0000313" key="9">
    <source>
        <dbReference type="EMBL" id="KAE9001050.1"/>
    </source>
</evidence>
<accession>A0A6A3K0H1</accession>
<dbReference type="GO" id="GO:0016020">
    <property type="term" value="C:membrane"/>
    <property type="evidence" value="ECO:0007669"/>
    <property type="project" value="UniProtKB-SubCell"/>
</dbReference>
<keyword evidence="2" id="KW-0813">Transport</keyword>
<feature type="transmembrane region" description="Helical" evidence="6">
    <location>
        <begin position="237"/>
        <end position="254"/>
    </location>
</feature>
<dbReference type="Pfam" id="PF01061">
    <property type="entry name" value="ABC2_membrane"/>
    <property type="match status" value="1"/>
</dbReference>
<feature type="transmembrane region" description="Helical" evidence="6">
    <location>
        <begin position="307"/>
        <end position="340"/>
    </location>
</feature>
<dbReference type="OrthoDB" id="66620at2759"/>
<dbReference type="Pfam" id="PF06422">
    <property type="entry name" value="PDR_CDR"/>
    <property type="match status" value="1"/>
</dbReference>
<feature type="transmembrane region" description="Helical" evidence="6">
    <location>
        <begin position="484"/>
        <end position="505"/>
    </location>
</feature>
<organism evidence="9 10">
    <name type="scientific">Phytophthora rubi</name>
    <dbReference type="NCBI Taxonomy" id="129364"/>
    <lineage>
        <taxon>Eukaryota</taxon>
        <taxon>Sar</taxon>
        <taxon>Stramenopiles</taxon>
        <taxon>Oomycota</taxon>
        <taxon>Peronosporomycetes</taxon>
        <taxon>Peronosporales</taxon>
        <taxon>Peronosporaceae</taxon>
        <taxon>Phytophthora</taxon>
    </lineage>
</organism>
<feature type="domain" description="CDR ABC transporter" evidence="8">
    <location>
        <begin position="440"/>
        <end position="509"/>
    </location>
</feature>
<dbReference type="InterPro" id="IPR027417">
    <property type="entry name" value="P-loop_NTPase"/>
</dbReference>
<dbReference type="InterPro" id="IPR013525">
    <property type="entry name" value="ABC2_TM"/>
</dbReference>
<dbReference type="EMBL" id="QXFU01001501">
    <property type="protein sequence ID" value="KAE9001050.1"/>
    <property type="molecule type" value="Genomic_DNA"/>
</dbReference>
<reference evidence="9 10" key="1">
    <citation type="submission" date="2018-09" db="EMBL/GenBank/DDBJ databases">
        <title>Genomic investigation of the strawberry pathogen Phytophthora fragariae indicates pathogenicity is determined by transcriptional variation in three key races.</title>
        <authorList>
            <person name="Adams T.M."/>
            <person name="Armitage A.D."/>
            <person name="Sobczyk M.K."/>
            <person name="Bates H.J."/>
            <person name="Dunwell J.M."/>
            <person name="Nellist C.F."/>
            <person name="Harrison R.J."/>
        </authorList>
    </citation>
    <scope>NUCLEOTIDE SEQUENCE [LARGE SCALE GENOMIC DNA]</scope>
    <source>
        <strain evidence="9 10">SCRP324</strain>
    </source>
</reference>
<comment type="caution">
    <text evidence="9">The sequence shown here is derived from an EMBL/GenBank/DDBJ whole genome shotgun (WGS) entry which is preliminary data.</text>
</comment>
<feature type="transmembrane region" description="Helical" evidence="6">
    <location>
        <begin position="266"/>
        <end position="286"/>
    </location>
</feature>
<evidence type="ECO:0000256" key="2">
    <source>
        <dbReference type="ARBA" id="ARBA00022448"/>
    </source>
</evidence>
<dbReference type="Proteomes" id="UP000435112">
    <property type="component" value="Unassembled WGS sequence"/>
</dbReference>
<dbReference type="Gene3D" id="3.40.50.300">
    <property type="entry name" value="P-loop containing nucleotide triphosphate hydrolases"/>
    <property type="match status" value="1"/>
</dbReference>
<evidence type="ECO:0000256" key="3">
    <source>
        <dbReference type="ARBA" id="ARBA00022692"/>
    </source>
</evidence>
<feature type="transmembrane region" description="Helical" evidence="6">
    <location>
        <begin position="346"/>
        <end position="369"/>
    </location>
</feature>
<keyword evidence="3 6" id="KW-0812">Transmembrane</keyword>
<keyword evidence="4 6" id="KW-1133">Transmembrane helix</keyword>
<dbReference type="PANTHER" id="PTHR19241">
    <property type="entry name" value="ATP-BINDING CASSETTE TRANSPORTER"/>
    <property type="match status" value="1"/>
</dbReference>
<proteinExistence type="predicted"/>
<sequence>MDVHSEAATFREALTFSSFLRQDASISDAKKYDSVNECIEMLGMEDIADMIIRGSSVEQMKRLTIGVELAAQPSVIFLDEPTSGLDARSAKIIMEGGRLRPYYHLLLLLQRGGQTAFYGDLGEDCRNLIDYFENIPGVAPLPVGYNPATWMLECIGAGVGHGSKDSMDFVSYFKNSPYNQLLETNMTKEGVTTPSPDLPEVMFGKKRAASSMTQMKFVVGRFFQMYWRTPSYSLTRMYLAVFLGLLFGLIFVSNDSYASYSGLNSGVGMVFMSSLFNSMAVFQSVMPLTCAERESFYRERASQTYNAFWYFMASTLAELPYCFISSLIFVVIFFFMVGFSGFETFILFWLGVSLLVVMQVYLGQFFAYAMPSEEVAQIIGVLFNSIVMMFVGFSPPAYAIPSGYTWLYDICPVKFPMSILISLVFANCDELPTWNETTQAYENVGSQLGCQPMADAPETVGHITIKEYTEEYFGFVHDKIPRNFGISIGIIVLFRIWAALALRFINYQKK</sequence>
<dbReference type="InterPro" id="IPR010929">
    <property type="entry name" value="PDR_CDR_ABC"/>
</dbReference>
<comment type="subcellular location">
    <subcellularLocation>
        <location evidence="1">Membrane</location>
        <topology evidence="1">Multi-pass membrane protein</topology>
    </subcellularLocation>
</comment>
<feature type="domain" description="ABC-2 type transporter transmembrane" evidence="7">
    <location>
        <begin position="213"/>
        <end position="424"/>
    </location>
</feature>
<name>A0A6A3K0H1_9STRA</name>
<dbReference type="GO" id="GO:0005524">
    <property type="term" value="F:ATP binding"/>
    <property type="evidence" value="ECO:0007669"/>
    <property type="project" value="InterPro"/>
</dbReference>